<feature type="signal peptide" evidence="3">
    <location>
        <begin position="1"/>
        <end position="16"/>
    </location>
</feature>
<evidence type="ECO:0000256" key="1">
    <source>
        <dbReference type="ARBA" id="ARBA00009431"/>
    </source>
</evidence>
<protein>
    <recommendedName>
        <fullName evidence="8">Carboxypeptidase</fullName>
    </recommendedName>
</protein>
<dbReference type="InterPro" id="IPR029021">
    <property type="entry name" value="Prot-tyrosine_phosphatase-like"/>
</dbReference>
<dbReference type="Gene3D" id="3.40.50.1820">
    <property type="entry name" value="alpha/beta hydrolase"/>
    <property type="match status" value="1"/>
</dbReference>
<dbReference type="GO" id="GO:0004185">
    <property type="term" value="F:serine-type carboxypeptidase activity"/>
    <property type="evidence" value="ECO:0007669"/>
    <property type="project" value="InterPro"/>
</dbReference>
<dbReference type="PROSITE" id="PS00383">
    <property type="entry name" value="TYR_PHOSPHATASE_1"/>
    <property type="match status" value="1"/>
</dbReference>
<dbReference type="InterPro" id="IPR001563">
    <property type="entry name" value="Peptidase_S10"/>
</dbReference>
<keyword evidence="3" id="KW-0732">Signal</keyword>
<evidence type="ECO:0000259" key="5">
    <source>
        <dbReference type="PROSITE" id="PS50056"/>
    </source>
</evidence>
<dbReference type="GO" id="GO:0004725">
    <property type="term" value="F:protein tyrosine phosphatase activity"/>
    <property type="evidence" value="ECO:0007669"/>
    <property type="project" value="InterPro"/>
</dbReference>
<dbReference type="OrthoDB" id="443318at2759"/>
<dbReference type="Pfam" id="PF00102">
    <property type="entry name" value="Y_phosphatase"/>
    <property type="match status" value="1"/>
</dbReference>
<dbReference type="SUPFAM" id="SSF52799">
    <property type="entry name" value="(Phosphotyrosine protein) phosphatases II"/>
    <property type="match status" value="1"/>
</dbReference>
<dbReference type="GO" id="GO:0006508">
    <property type="term" value="P:proteolysis"/>
    <property type="evidence" value="ECO:0007669"/>
    <property type="project" value="InterPro"/>
</dbReference>
<feature type="chain" id="PRO_5036478500" description="Carboxypeptidase" evidence="3">
    <location>
        <begin position="17"/>
        <end position="1190"/>
    </location>
</feature>
<dbReference type="InterPro" id="IPR029058">
    <property type="entry name" value="AB_hydrolase_fold"/>
</dbReference>
<evidence type="ECO:0000313" key="6">
    <source>
        <dbReference type="EMBL" id="CAD6194379.1"/>
    </source>
</evidence>
<reference evidence="6" key="1">
    <citation type="submission" date="2020-10" db="EMBL/GenBank/DDBJ databases">
        <authorList>
            <person name="Kikuchi T."/>
        </authorList>
    </citation>
    <scope>NUCLEOTIDE SEQUENCE</scope>
    <source>
        <strain evidence="6">NKZ352</strain>
    </source>
</reference>
<name>A0A8S1HEU9_9PELO</name>
<dbReference type="Pfam" id="PF00450">
    <property type="entry name" value="Peptidase_S10"/>
    <property type="match status" value="1"/>
</dbReference>
<dbReference type="InterPro" id="IPR000387">
    <property type="entry name" value="Tyr_Pase_dom"/>
</dbReference>
<dbReference type="PRINTS" id="PR00700">
    <property type="entry name" value="PRTYPHPHTASE"/>
</dbReference>
<feature type="domain" description="Tyrosine specific protein phosphatases" evidence="5">
    <location>
        <begin position="772"/>
        <end position="842"/>
    </location>
</feature>
<dbReference type="SMART" id="SM00194">
    <property type="entry name" value="PTPc"/>
    <property type="match status" value="1"/>
</dbReference>
<sequence length="1190" mass="134335">MLRLFNFLLLFISAYGFVELPGFEGWNISSGYLDANESGTWRLFYVLVEARDLPREEAPLLIWFNGGPGCSSLGGFLEELGPYYINFDGKSVFENPFTWAQKANILFIESPVGTGFSYSAQEANYTKADDTTTAEQNFHAVRDFFEKKHVEYSNSTFFLSGESYAGVYVPMLSQKILQAINQDDFPNRNFQGISIGNGYMNVKFSMNTFVLWAAYHGRTSPDEWEKIKELCKTEGATDADHYDYTKFMTSKNGMDFYGDKSECGKLLDPIIRGNFEEDEGFNFFNFYDDCYYNFSLPNPIDPVSEAFENVKKHGIRGLINKYSTDGNLGFSCWQDVALKNYLNSEVVQKALGIDETWRKRGEKWLPCNLVMYDNYHMTFNDTSPFFDDLIQKSKRESFRILVYSGDVDLACNFLGDQYFMRSLAKRNRMNKTQTHQPWFYKENNRQGGFQHRYELKNGHGTNISIDVLTIKGSGHFVPLDRPGPALQMINNFLFPTNGHLANYMNEKRKSVFCMEIDSISYNGRAMGSSNERNPKKTMVKPKNDKYGGVRRYKSVDKIGKPVFNFQRAVVLPKDPKTPKTPQQLAAYDSFVREIVNLGVDGLLGQWQSLKSYIPSQLRREAFDSNQDKNRYQDVVCNDVNRVILRDGRPGDYIHANYVHGLTAPFILTQGPKATTSVDFWRMVVQEKVHTICMLCETVEYGKEKNVTSTGRWKKGDLLFFGDFSVTMMRGSKDSDGSLSKCWLFVESGPVKLKVRHLLFKGWPDKTVPIRNNEVLTLLYHVRQALGPVVVHCSAGIGRTGSFVAAEVGLQTLNAGQRLNLLEVCQLLRNFRMSSVQVDVQYLAVAEIIADFGWSMYYWDDHSLRDSYDLLKANIANFVQSRGPEAAPVMQKPILEPKFQFRQTKEDESEEKKQAEKFIRTLQQPTITESAEIIGAPPVPRRSKRSSNNVPRQQQPQHIHHVHLFTPAPPINPMPETGNKAVPPTNNQYAPLAAFKGTVEVACYAATLPPTKQQFPVPSDYAPMKPYQPTPASKEKPEARPTVAPRKKPSTAAGKPAAGFPKPIMAQQQGQPLPVPMPCALANLPPPIKPLEPHQQFPAAIARKHLPTLKPYEQQSTPTAQNLKHLETQCSNSPWPTATVTYNPIPAPTLKLSDICLPVPAASNLPKPAPASQSPTLAYVPLKTTFQTKNG</sequence>
<dbReference type="SMART" id="SM00404">
    <property type="entry name" value="PTPc_motif"/>
    <property type="match status" value="1"/>
</dbReference>
<dbReference type="PROSITE" id="PS00131">
    <property type="entry name" value="CARBOXYPEPT_SER_SER"/>
    <property type="match status" value="1"/>
</dbReference>
<keyword evidence="7" id="KW-1185">Reference proteome</keyword>
<dbReference type="InterPro" id="IPR003595">
    <property type="entry name" value="Tyr_Pase_cat"/>
</dbReference>
<dbReference type="PROSITE" id="PS00560">
    <property type="entry name" value="CARBOXYPEPT_SER_HIS"/>
    <property type="match status" value="1"/>
</dbReference>
<feature type="region of interest" description="Disordered" evidence="2">
    <location>
        <begin position="525"/>
        <end position="546"/>
    </location>
</feature>
<dbReference type="InterPro" id="IPR052782">
    <property type="entry name" value="Oocyte-zygote_transition_reg"/>
</dbReference>
<feature type="domain" description="Tyrosine-protein phosphatase" evidence="4">
    <location>
        <begin position="602"/>
        <end position="851"/>
    </location>
</feature>
<evidence type="ECO:0000256" key="3">
    <source>
        <dbReference type="SAM" id="SignalP"/>
    </source>
</evidence>
<feature type="region of interest" description="Disordered" evidence="2">
    <location>
        <begin position="1011"/>
        <end position="1071"/>
    </location>
</feature>
<dbReference type="PANTHER" id="PTHR46163">
    <property type="entry name" value="TYROSINE-PROTEIN PHOSPHATASE-RELATED"/>
    <property type="match status" value="1"/>
</dbReference>
<dbReference type="InterPro" id="IPR018202">
    <property type="entry name" value="Ser_caboxypep_ser_AS"/>
</dbReference>
<feature type="region of interest" description="Disordered" evidence="2">
    <location>
        <begin position="964"/>
        <end position="983"/>
    </location>
</feature>
<feature type="region of interest" description="Disordered" evidence="2">
    <location>
        <begin position="928"/>
        <end position="957"/>
    </location>
</feature>
<dbReference type="Gene3D" id="3.90.190.10">
    <property type="entry name" value="Protein tyrosine phosphatase superfamily"/>
    <property type="match status" value="1"/>
</dbReference>
<organism evidence="6 7">
    <name type="scientific">Caenorhabditis auriculariae</name>
    <dbReference type="NCBI Taxonomy" id="2777116"/>
    <lineage>
        <taxon>Eukaryota</taxon>
        <taxon>Metazoa</taxon>
        <taxon>Ecdysozoa</taxon>
        <taxon>Nematoda</taxon>
        <taxon>Chromadorea</taxon>
        <taxon>Rhabditida</taxon>
        <taxon>Rhabditina</taxon>
        <taxon>Rhabditomorpha</taxon>
        <taxon>Rhabditoidea</taxon>
        <taxon>Rhabditidae</taxon>
        <taxon>Peloderinae</taxon>
        <taxon>Caenorhabditis</taxon>
    </lineage>
</organism>
<dbReference type="Proteomes" id="UP000835052">
    <property type="component" value="Unassembled WGS sequence"/>
</dbReference>
<evidence type="ECO:0000313" key="7">
    <source>
        <dbReference type="Proteomes" id="UP000835052"/>
    </source>
</evidence>
<dbReference type="InterPro" id="IPR000242">
    <property type="entry name" value="PTP_cat"/>
</dbReference>
<dbReference type="EMBL" id="CAJGYM010000044">
    <property type="protein sequence ID" value="CAD6194379.1"/>
    <property type="molecule type" value="Genomic_DNA"/>
</dbReference>
<proteinExistence type="inferred from homology"/>
<evidence type="ECO:0008006" key="8">
    <source>
        <dbReference type="Google" id="ProtNLM"/>
    </source>
</evidence>
<comment type="caution">
    <text evidence="6">The sequence shown here is derived from an EMBL/GenBank/DDBJ whole genome shotgun (WGS) entry which is preliminary data.</text>
</comment>
<dbReference type="PROSITE" id="PS50056">
    <property type="entry name" value="TYR_PHOSPHATASE_2"/>
    <property type="match status" value="1"/>
</dbReference>
<dbReference type="CDD" id="cd00047">
    <property type="entry name" value="PTPc"/>
    <property type="match status" value="1"/>
</dbReference>
<dbReference type="PANTHER" id="PTHR46163:SF25">
    <property type="entry name" value="PROTEIN-TYROSINE PHOSPHATASE"/>
    <property type="match status" value="1"/>
</dbReference>
<evidence type="ECO:0000259" key="4">
    <source>
        <dbReference type="PROSITE" id="PS50055"/>
    </source>
</evidence>
<dbReference type="InterPro" id="IPR033124">
    <property type="entry name" value="Ser_caboxypep_his_AS"/>
</dbReference>
<feature type="compositionally biased region" description="Low complexity" evidence="2">
    <location>
        <begin position="1051"/>
        <end position="1062"/>
    </location>
</feature>
<gene>
    <name evidence="6" type="ORF">CAUJ_LOCUS10298</name>
</gene>
<dbReference type="AlphaFoldDB" id="A0A8S1HEU9"/>
<accession>A0A8S1HEU9</accession>
<dbReference type="PROSITE" id="PS50055">
    <property type="entry name" value="TYR_PHOSPHATASE_PTP"/>
    <property type="match status" value="1"/>
</dbReference>
<comment type="similarity">
    <text evidence="1">Belongs to the peptidase S10 family.</text>
</comment>
<dbReference type="InterPro" id="IPR016130">
    <property type="entry name" value="Tyr_Pase_AS"/>
</dbReference>
<feature type="compositionally biased region" description="Polar residues" evidence="2">
    <location>
        <begin position="945"/>
        <end position="956"/>
    </location>
</feature>
<dbReference type="SUPFAM" id="SSF53474">
    <property type="entry name" value="alpha/beta-Hydrolases"/>
    <property type="match status" value="1"/>
</dbReference>
<evidence type="ECO:0000256" key="2">
    <source>
        <dbReference type="SAM" id="MobiDB-lite"/>
    </source>
</evidence>